<dbReference type="AlphaFoldDB" id="A0A2G9YWW6"/>
<reference evidence="1 2" key="1">
    <citation type="submission" date="2017-09" db="EMBL/GenBank/DDBJ databases">
        <title>Depth-based differentiation of microbial function through sediment-hosted aquifers and enrichment of novel symbionts in the deep terrestrial subsurface.</title>
        <authorList>
            <person name="Probst A.J."/>
            <person name="Ladd B."/>
            <person name="Jarett J.K."/>
            <person name="Geller-Mcgrath D.E."/>
            <person name="Sieber C.M."/>
            <person name="Emerson J.B."/>
            <person name="Anantharaman K."/>
            <person name="Thomas B.C."/>
            <person name="Malmstrom R."/>
            <person name="Stieglmeier M."/>
            <person name="Klingl A."/>
            <person name="Woyke T."/>
            <person name="Ryan C.M."/>
            <person name="Banfield J.F."/>
        </authorList>
    </citation>
    <scope>NUCLEOTIDE SEQUENCE [LARGE SCALE GENOMIC DNA]</scope>
    <source>
        <strain evidence="1">CG23_combo_of_CG06-09_8_20_14_all_38_19</strain>
    </source>
</reference>
<proteinExistence type="predicted"/>
<accession>A0A2G9YWW6</accession>
<evidence type="ECO:0000313" key="2">
    <source>
        <dbReference type="Proteomes" id="UP000230273"/>
    </source>
</evidence>
<sequence length="70" mass="8374">MKSNKKENSNNSVQDFNTVINVLDSILEKSNDFAQHMDTEINILVGIPWQFLFFRHLYFKMKEEKSLYPF</sequence>
<protein>
    <submittedName>
        <fullName evidence="1">Uncharacterized protein</fullName>
    </submittedName>
</protein>
<comment type="caution">
    <text evidence="1">The sequence shown here is derived from an EMBL/GenBank/DDBJ whole genome shotgun (WGS) entry which is preliminary data.</text>
</comment>
<dbReference type="Proteomes" id="UP000230273">
    <property type="component" value="Unassembled WGS sequence"/>
</dbReference>
<name>A0A2G9YWW6_9BACT</name>
<dbReference type="EMBL" id="PCRP01000030">
    <property type="protein sequence ID" value="PIP23692.1"/>
    <property type="molecule type" value="Genomic_DNA"/>
</dbReference>
<organism evidence="1 2">
    <name type="scientific">Candidatus Nealsonbacteria bacterium CG23_combo_of_CG06-09_8_20_14_all_38_19</name>
    <dbReference type="NCBI Taxonomy" id="1974721"/>
    <lineage>
        <taxon>Bacteria</taxon>
        <taxon>Candidatus Nealsoniibacteriota</taxon>
    </lineage>
</organism>
<evidence type="ECO:0000313" key="1">
    <source>
        <dbReference type="EMBL" id="PIP23692.1"/>
    </source>
</evidence>
<gene>
    <name evidence="1" type="ORF">COX36_01930</name>
</gene>